<proteinExistence type="predicted"/>
<dbReference type="CDD" id="cd13426">
    <property type="entry name" value="Peptidase_G1"/>
    <property type="match status" value="1"/>
</dbReference>
<dbReference type="SUPFAM" id="SSF49899">
    <property type="entry name" value="Concanavalin A-like lectins/glucanases"/>
    <property type="match status" value="1"/>
</dbReference>
<reference evidence="2 3" key="1">
    <citation type="submission" date="2024-03" db="EMBL/GenBank/DDBJ databases">
        <title>A high-quality draft genome sequence of Diaporthe vaccinii, a causative agent of upright dieback and viscid rot disease in cranberry plants.</title>
        <authorList>
            <person name="Sarrasin M."/>
            <person name="Lang B.F."/>
            <person name="Burger G."/>
        </authorList>
    </citation>
    <scope>NUCLEOTIDE SEQUENCE [LARGE SCALE GENOMIC DNA]</scope>
    <source>
        <strain evidence="2 3">IS7</strain>
    </source>
</reference>
<evidence type="ECO:0000313" key="3">
    <source>
        <dbReference type="Proteomes" id="UP001600888"/>
    </source>
</evidence>
<dbReference type="InterPro" id="IPR000250">
    <property type="entry name" value="Peptidase_G1"/>
</dbReference>
<dbReference type="Gene3D" id="2.60.120.700">
    <property type="entry name" value="Peptidase G1"/>
    <property type="match status" value="1"/>
</dbReference>
<dbReference type="PANTHER" id="PTHR37536:SF1">
    <property type="entry name" value="ASPERGILLOPEPSIN, PUTAITVE (AFU_ORTHOLOGUE AFUA_7G01200)"/>
    <property type="match status" value="1"/>
</dbReference>
<evidence type="ECO:0000256" key="1">
    <source>
        <dbReference type="SAM" id="SignalP"/>
    </source>
</evidence>
<feature type="signal peptide" evidence="1">
    <location>
        <begin position="1"/>
        <end position="16"/>
    </location>
</feature>
<dbReference type="Proteomes" id="UP001600888">
    <property type="component" value="Unassembled WGS sequence"/>
</dbReference>
<accession>A0ABR4E597</accession>
<protein>
    <submittedName>
        <fullName evidence="2">Uncharacterized protein</fullName>
    </submittedName>
</protein>
<evidence type="ECO:0000313" key="2">
    <source>
        <dbReference type="EMBL" id="KAL2277598.1"/>
    </source>
</evidence>
<comment type="caution">
    <text evidence="2">The sequence shown here is derived from an EMBL/GenBank/DDBJ whole genome shotgun (WGS) entry which is preliminary data.</text>
</comment>
<gene>
    <name evidence="2" type="ORF">FJTKL_15346</name>
</gene>
<dbReference type="Pfam" id="PF01828">
    <property type="entry name" value="Peptidase_A4"/>
    <property type="match status" value="1"/>
</dbReference>
<sequence length="250" mass="26972">MKGAVILNAFVATALAAPSQHDRSLLKRADRDTSIFWAGGVVQGENITAVTGTFPVIRSKLPSVSKPGKHVYSATAWVGIGGYTKVCTDSGLWQAGVITQHHALTGEVSHQAWYELYPDPPVFLDIGNITDGDIIKVSLEVLSSTEASVDLQNQSTGKGFSQRTNITHRLCQKTAEWIVERSYTLSGQVGLIDFGTETIDNIAYTALGEVHTTVPDDVTLVDIVNDQANNTIQTHTESRESSIQVTFLGS</sequence>
<keyword evidence="1" id="KW-0732">Signal</keyword>
<dbReference type="EMBL" id="JBAWTH010000097">
    <property type="protein sequence ID" value="KAL2277598.1"/>
    <property type="molecule type" value="Genomic_DNA"/>
</dbReference>
<organism evidence="2 3">
    <name type="scientific">Diaporthe vaccinii</name>
    <dbReference type="NCBI Taxonomy" id="105482"/>
    <lineage>
        <taxon>Eukaryota</taxon>
        <taxon>Fungi</taxon>
        <taxon>Dikarya</taxon>
        <taxon>Ascomycota</taxon>
        <taxon>Pezizomycotina</taxon>
        <taxon>Sordariomycetes</taxon>
        <taxon>Sordariomycetidae</taxon>
        <taxon>Diaporthales</taxon>
        <taxon>Diaporthaceae</taxon>
        <taxon>Diaporthe</taxon>
        <taxon>Diaporthe eres species complex</taxon>
    </lineage>
</organism>
<dbReference type="InterPro" id="IPR013320">
    <property type="entry name" value="ConA-like_dom_sf"/>
</dbReference>
<name>A0ABR4E597_9PEZI</name>
<dbReference type="PANTHER" id="PTHR37536">
    <property type="entry name" value="PUTATIVE (AFU_ORTHOLOGUE AFUA_3G02970)-RELATED"/>
    <property type="match status" value="1"/>
</dbReference>
<feature type="chain" id="PRO_5045324856" evidence="1">
    <location>
        <begin position="17"/>
        <end position="250"/>
    </location>
</feature>
<dbReference type="InterPro" id="IPR038656">
    <property type="entry name" value="Peptidase_G1_sf"/>
</dbReference>
<keyword evidence="3" id="KW-1185">Reference proteome</keyword>